<comment type="caution">
    <text evidence="2">The sequence shown here is derived from an EMBL/GenBank/DDBJ whole genome shotgun (WGS) entry which is preliminary data.</text>
</comment>
<dbReference type="AlphaFoldDB" id="A0A8T0GIU2"/>
<evidence type="ECO:0000313" key="3">
    <source>
        <dbReference type="Proteomes" id="UP000822688"/>
    </source>
</evidence>
<dbReference type="Proteomes" id="UP000822688">
    <property type="component" value="Chromosome 10"/>
</dbReference>
<keyword evidence="1" id="KW-1133">Transmembrane helix</keyword>
<keyword evidence="1" id="KW-0812">Transmembrane</keyword>
<keyword evidence="1" id="KW-0472">Membrane</keyword>
<dbReference type="EMBL" id="CM026431">
    <property type="protein sequence ID" value="KAG0558910.1"/>
    <property type="molecule type" value="Genomic_DNA"/>
</dbReference>
<keyword evidence="3" id="KW-1185">Reference proteome</keyword>
<accession>A0A8T0GIU2</accession>
<reference evidence="2" key="1">
    <citation type="submission" date="2020-06" db="EMBL/GenBank/DDBJ databases">
        <title>WGS assembly of Ceratodon purpureus strain R40.</title>
        <authorList>
            <person name="Carey S.B."/>
            <person name="Jenkins J."/>
            <person name="Shu S."/>
            <person name="Lovell J.T."/>
            <person name="Sreedasyam A."/>
            <person name="Maumus F."/>
            <person name="Tiley G.P."/>
            <person name="Fernandez-Pozo N."/>
            <person name="Barry K."/>
            <person name="Chen C."/>
            <person name="Wang M."/>
            <person name="Lipzen A."/>
            <person name="Daum C."/>
            <person name="Saski C.A."/>
            <person name="Payton A.C."/>
            <person name="Mcbreen J.C."/>
            <person name="Conrad R.E."/>
            <person name="Kollar L.M."/>
            <person name="Olsson S."/>
            <person name="Huttunen S."/>
            <person name="Landis J.B."/>
            <person name="Wickett N.J."/>
            <person name="Johnson M.G."/>
            <person name="Rensing S.A."/>
            <person name="Grimwood J."/>
            <person name="Schmutz J."/>
            <person name="Mcdaniel S.F."/>
        </authorList>
    </citation>
    <scope>NUCLEOTIDE SEQUENCE</scope>
    <source>
        <strain evidence="2">R40</strain>
    </source>
</reference>
<proteinExistence type="predicted"/>
<feature type="non-terminal residue" evidence="2">
    <location>
        <position position="113"/>
    </location>
</feature>
<evidence type="ECO:0000313" key="2">
    <source>
        <dbReference type="EMBL" id="KAG0558910.1"/>
    </source>
</evidence>
<feature type="transmembrane region" description="Helical" evidence="1">
    <location>
        <begin position="96"/>
        <end position="112"/>
    </location>
</feature>
<evidence type="ECO:0000256" key="1">
    <source>
        <dbReference type="SAM" id="Phobius"/>
    </source>
</evidence>
<organism evidence="2 3">
    <name type="scientific">Ceratodon purpureus</name>
    <name type="common">Fire moss</name>
    <name type="synonym">Dicranum purpureum</name>
    <dbReference type="NCBI Taxonomy" id="3225"/>
    <lineage>
        <taxon>Eukaryota</taxon>
        <taxon>Viridiplantae</taxon>
        <taxon>Streptophyta</taxon>
        <taxon>Embryophyta</taxon>
        <taxon>Bryophyta</taxon>
        <taxon>Bryophytina</taxon>
        <taxon>Bryopsida</taxon>
        <taxon>Dicranidae</taxon>
        <taxon>Pseudoditrichales</taxon>
        <taxon>Ditrichaceae</taxon>
        <taxon>Ceratodon</taxon>
    </lineage>
</organism>
<sequence>MGQGLRFLPAFDCAFPSVSLPSSLGGFFGGFLVDFGTFLNWSIDSYTFSFFLCVNGAISCECSVPFCELYVPGNFLLDRCTCVRSSSVFLVCRSRLVRVLWAMIVFFFFFFFF</sequence>
<protein>
    <recommendedName>
        <fullName evidence="4">Transmembrane protein</fullName>
    </recommendedName>
</protein>
<gene>
    <name evidence="2" type="ORF">KC19_10G064100</name>
</gene>
<evidence type="ECO:0008006" key="4">
    <source>
        <dbReference type="Google" id="ProtNLM"/>
    </source>
</evidence>
<name>A0A8T0GIU2_CERPU</name>